<dbReference type="GO" id="GO:0070528">
    <property type="term" value="P:protein kinase C signaling"/>
    <property type="evidence" value="ECO:0007669"/>
    <property type="project" value="TreeGrafter"/>
</dbReference>
<dbReference type="Proteomes" id="UP000762676">
    <property type="component" value="Unassembled WGS sequence"/>
</dbReference>
<dbReference type="EMBL" id="BMAT01004743">
    <property type="protein sequence ID" value="GFR79372.1"/>
    <property type="molecule type" value="Genomic_DNA"/>
</dbReference>
<organism evidence="2 3">
    <name type="scientific">Elysia marginata</name>
    <dbReference type="NCBI Taxonomy" id="1093978"/>
    <lineage>
        <taxon>Eukaryota</taxon>
        <taxon>Metazoa</taxon>
        <taxon>Spiralia</taxon>
        <taxon>Lophotrochozoa</taxon>
        <taxon>Mollusca</taxon>
        <taxon>Gastropoda</taxon>
        <taxon>Heterobranchia</taxon>
        <taxon>Euthyneura</taxon>
        <taxon>Panpulmonata</taxon>
        <taxon>Sacoglossa</taxon>
        <taxon>Placobranchoidea</taxon>
        <taxon>Plakobranchidae</taxon>
        <taxon>Elysia</taxon>
    </lineage>
</organism>
<dbReference type="InterPro" id="IPR027705">
    <property type="entry name" value="Flotillin_fam"/>
</dbReference>
<proteinExistence type="inferred from homology"/>
<reference evidence="2 3" key="1">
    <citation type="journal article" date="2021" name="Elife">
        <title>Chloroplast acquisition without the gene transfer in kleptoplastic sea slugs, Plakobranchus ocellatus.</title>
        <authorList>
            <person name="Maeda T."/>
            <person name="Takahashi S."/>
            <person name="Yoshida T."/>
            <person name="Shimamura S."/>
            <person name="Takaki Y."/>
            <person name="Nagai Y."/>
            <person name="Toyoda A."/>
            <person name="Suzuki Y."/>
            <person name="Arimoto A."/>
            <person name="Ishii H."/>
            <person name="Satoh N."/>
            <person name="Nishiyama T."/>
            <person name="Hasebe M."/>
            <person name="Maruyama T."/>
            <person name="Minagawa J."/>
            <person name="Obokata J."/>
            <person name="Shigenobu S."/>
        </authorList>
    </citation>
    <scope>NUCLEOTIDE SEQUENCE [LARGE SCALE GENOMIC DNA]</scope>
</reference>
<dbReference type="GO" id="GO:0016600">
    <property type="term" value="C:flotillin complex"/>
    <property type="evidence" value="ECO:0007669"/>
    <property type="project" value="TreeGrafter"/>
</dbReference>
<evidence type="ECO:0000313" key="3">
    <source>
        <dbReference type="Proteomes" id="UP000762676"/>
    </source>
</evidence>
<dbReference type="GO" id="GO:0045807">
    <property type="term" value="P:positive regulation of endocytosis"/>
    <property type="evidence" value="ECO:0007669"/>
    <property type="project" value="TreeGrafter"/>
</dbReference>
<dbReference type="GO" id="GO:0072659">
    <property type="term" value="P:protein localization to plasma membrane"/>
    <property type="evidence" value="ECO:0007669"/>
    <property type="project" value="TreeGrafter"/>
</dbReference>
<dbReference type="GO" id="GO:2000049">
    <property type="term" value="P:positive regulation of cell-cell adhesion mediated by cadherin"/>
    <property type="evidence" value="ECO:0007669"/>
    <property type="project" value="TreeGrafter"/>
</dbReference>
<dbReference type="GO" id="GO:0002090">
    <property type="term" value="P:regulation of receptor internalization"/>
    <property type="evidence" value="ECO:0007669"/>
    <property type="project" value="TreeGrafter"/>
</dbReference>
<comment type="similarity">
    <text evidence="1">Belongs to the band 7/mec-2 family. Flotillin subfamily.</text>
</comment>
<dbReference type="GO" id="GO:0031410">
    <property type="term" value="C:cytoplasmic vesicle"/>
    <property type="evidence" value="ECO:0007669"/>
    <property type="project" value="TreeGrafter"/>
</dbReference>
<dbReference type="PANTHER" id="PTHR13806:SF46">
    <property type="entry name" value="FLOTILLIN-1-RELATED"/>
    <property type="match status" value="1"/>
</dbReference>
<dbReference type="PANTHER" id="PTHR13806">
    <property type="entry name" value="FLOTILLIN-RELATED"/>
    <property type="match status" value="1"/>
</dbReference>
<protein>
    <submittedName>
        <fullName evidence="2">Flotillin-1</fullName>
    </submittedName>
</protein>
<dbReference type="InterPro" id="IPR036013">
    <property type="entry name" value="Band_7/SPFH_dom_sf"/>
</dbReference>
<dbReference type="Gene3D" id="3.30.479.30">
    <property type="entry name" value="Band 7 domain"/>
    <property type="match status" value="1"/>
</dbReference>
<name>A0AAV4G0Z7_9GAST</name>
<evidence type="ECO:0000256" key="1">
    <source>
        <dbReference type="RuleBase" id="RU366054"/>
    </source>
</evidence>
<sequence length="133" mass="14900">MGFVRCEPSEVLVVSGCCYERSRFIIDGRVFVWPSVQQVQRLPASVMSLSIENLKAHSNNGIQVTVVALAQDIYQDRKKFSQAVFEKASTDLINMGIQLVSYGVDSVVDEEVNSMNTSAWDNSSFYSFIFLNT</sequence>
<dbReference type="GO" id="GO:1901890">
    <property type="term" value="P:positive regulation of cell junction assembly"/>
    <property type="evidence" value="ECO:0007669"/>
    <property type="project" value="TreeGrafter"/>
</dbReference>
<evidence type="ECO:0000313" key="2">
    <source>
        <dbReference type="EMBL" id="GFR79372.1"/>
    </source>
</evidence>
<comment type="caution">
    <text evidence="2">The sequence shown here is derived from an EMBL/GenBank/DDBJ whole genome shotgun (WGS) entry which is preliminary data.</text>
</comment>
<keyword evidence="3" id="KW-1185">Reference proteome</keyword>
<dbReference type="AlphaFoldDB" id="A0AAV4G0Z7"/>
<dbReference type="GO" id="GO:0002020">
    <property type="term" value="F:protease binding"/>
    <property type="evidence" value="ECO:0007669"/>
    <property type="project" value="TreeGrafter"/>
</dbReference>
<accession>A0AAV4G0Z7</accession>
<dbReference type="SUPFAM" id="SSF117892">
    <property type="entry name" value="Band 7/SPFH domain"/>
    <property type="match status" value="1"/>
</dbReference>
<gene>
    <name evidence="2" type="ORF">ElyMa_002287100</name>
</gene>